<evidence type="ECO:0000313" key="1">
    <source>
        <dbReference type="EMBL" id="KAJ6822939.1"/>
    </source>
</evidence>
<protein>
    <submittedName>
        <fullName evidence="1">Uncharacterized protein</fullName>
    </submittedName>
</protein>
<evidence type="ECO:0000313" key="2">
    <source>
        <dbReference type="Proteomes" id="UP001140949"/>
    </source>
</evidence>
<comment type="caution">
    <text evidence="1">The sequence shown here is derived from an EMBL/GenBank/DDBJ whole genome shotgun (WGS) entry which is preliminary data.</text>
</comment>
<reference evidence="1" key="1">
    <citation type="journal article" date="2023" name="GigaByte">
        <title>Genome assembly of the bearded iris, Iris pallida Lam.</title>
        <authorList>
            <person name="Bruccoleri R.E."/>
            <person name="Oakeley E.J."/>
            <person name="Faust A.M.E."/>
            <person name="Altorfer M."/>
            <person name="Dessus-Babus S."/>
            <person name="Burckhardt D."/>
            <person name="Oertli M."/>
            <person name="Naumann U."/>
            <person name="Petersen F."/>
            <person name="Wong J."/>
        </authorList>
    </citation>
    <scope>NUCLEOTIDE SEQUENCE</scope>
    <source>
        <strain evidence="1">GSM-AAB239-AS_SAM_17_03QT</strain>
    </source>
</reference>
<keyword evidence="2" id="KW-1185">Reference proteome</keyword>
<dbReference type="AlphaFoldDB" id="A0AAX6G2J8"/>
<accession>A0AAX6G2J8</accession>
<name>A0AAX6G2J8_IRIPA</name>
<dbReference type="Proteomes" id="UP001140949">
    <property type="component" value="Unassembled WGS sequence"/>
</dbReference>
<sequence>MDRKNEIAFFFDDNQSTFYRKNSTAGGLKPPPSMKHWFINEGVQLLNSSFSGRE</sequence>
<proteinExistence type="predicted"/>
<organism evidence="1 2">
    <name type="scientific">Iris pallida</name>
    <name type="common">Sweet iris</name>
    <dbReference type="NCBI Taxonomy" id="29817"/>
    <lineage>
        <taxon>Eukaryota</taxon>
        <taxon>Viridiplantae</taxon>
        <taxon>Streptophyta</taxon>
        <taxon>Embryophyta</taxon>
        <taxon>Tracheophyta</taxon>
        <taxon>Spermatophyta</taxon>
        <taxon>Magnoliopsida</taxon>
        <taxon>Liliopsida</taxon>
        <taxon>Asparagales</taxon>
        <taxon>Iridaceae</taxon>
        <taxon>Iridoideae</taxon>
        <taxon>Irideae</taxon>
        <taxon>Iris</taxon>
    </lineage>
</organism>
<dbReference type="EMBL" id="JANAVB010023800">
    <property type="protein sequence ID" value="KAJ6822939.1"/>
    <property type="molecule type" value="Genomic_DNA"/>
</dbReference>
<reference evidence="1" key="2">
    <citation type="submission" date="2023-04" db="EMBL/GenBank/DDBJ databases">
        <authorList>
            <person name="Bruccoleri R.E."/>
            <person name="Oakeley E.J."/>
            <person name="Faust A.-M."/>
            <person name="Dessus-Babus S."/>
            <person name="Altorfer M."/>
            <person name="Burckhardt D."/>
            <person name="Oertli M."/>
            <person name="Naumann U."/>
            <person name="Petersen F."/>
            <person name="Wong J."/>
        </authorList>
    </citation>
    <scope>NUCLEOTIDE SEQUENCE</scope>
    <source>
        <strain evidence="1">GSM-AAB239-AS_SAM_17_03QT</strain>
        <tissue evidence="1">Leaf</tissue>
    </source>
</reference>
<gene>
    <name evidence="1" type="ORF">M6B38_385855</name>
</gene>